<dbReference type="STRING" id="330214.NIDE2136"/>
<evidence type="ECO:0000313" key="2">
    <source>
        <dbReference type="Proteomes" id="UP000001660"/>
    </source>
</evidence>
<dbReference type="KEGG" id="nde:NIDE2136"/>
<sequence>MSGYLHSRGETHCLWLCFRIYYGPEFSGTALDAWAAQHGVHLHFIQPGKPVRMRLSRASTASFAMNVSTNIGL</sequence>
<dbReference type="AlphaFoldDB" id="D8PF47"/>
<accession>D8PF47</accession>
<reference evidence="1 2" key="1">
    <citation type="journal article" date="2010" name="Proc. Natl. Acad. Sci. U.S.A.">
        <title>A Nitrospira metagenome illuminates the physiology and evolution of globally important nitrite-oxidizing bacteria.</title>
        <authorList>
            <person name="Lucker S."/>
            <person name="Wagner M."/>
            <person name="Maixner F."/>
            <person name="Pelletier E."/>
            <person name="Koch H."/>
            <person name="Vacherie B."/>
            <person name="Rattei T."/>
            <person name="Sinninghe Damste J."/>
            <person name="Spieck E."/>
            <person name="Le Paslier D."/>
            <person name="Daims H."/>
        </authorList>
    </citation>
    <scope>NUCLEOTIDE SEQUENCE [LARGE SCALE GENOMIC DNA]</scope>
</reference>
<dbReference type="eggNOG" id="COG2801">
    <property type="taxonomic scope" value="Bacteria"/>
</dbReference>
<dbReference type="Proteomes" id="UP000001660">
    <property type="component" value="Chromosome"/>
</dbReference>
<dbReference type="EMBL" id="FP929003">
    <property type="protein sequence ID" value="CBK41856.1"/>
    <property type="molecule type" value="Genomic_DNA"/>
</dbReference>
<name>D8PF47_9BACT</name>
<dbReference type="HOGENOM" id="CLU_2697774_0_0_0"/>
<gene>
    <name evidence="1" type="ORF">NIDE2136</name>
</gene>
<keyword evidence="2" id="KW-1185">Reference proteome</keyword>
<proteinExistence type="predicted"/>
<protein>
    <submittedName>
        <fullName evidence="1">Putative Transposase related protein</fullName>
    </submittedName>
</protein>
<organism evidence="1 2">
    <name type="scientific">Nitrospira defluvii</name>
    <dbReference type="NCBI Taxonomy" id="330214"/>
    <lineage>
        <taxon>Bacteria</taxon>
        <taxon>Pseudomonadati</taxon>
        <taxon>Nitrospirota</taxon>
        <taxon>Nitrospiria</taxon>
        <taxon>Nitrospirales</taxon>
        <taxon>Nitrospiraceae</taxon>
        <taxon>Nitrospira</taxon>
    </lineage>
</organism>
<evidence type="ECO:0000313" key="1">
    <source>
        <dbReference type="EMBL" id="CBK41856.1"/>
    </source>
</evidence>